<dbReference type="AlphaFoldDB" id="A0A812XUM0"/>
<feature type="non-terminal residue" evidence="2">
    <location>
        <position position="1"/>
    </location>
</feature>
<evidence type="ECO:0000256" key="1">
    <source>
        <dbReference type="SAM" id="MobiDB-lite"/>
    </source>
</evidence>
<evidence type="ECO:0000313" key="2">
    <source>
        <dbReference type="EMBL" id="CAE7754459.1"/>
    </source>
</evidence>
<protein>
    <submittedName>
        <fullName evidence="2">Uncharacterized protein</fullName>
    </submittedName>
</protein>
<evidence type="ECO:0000313" key="3">
    <source>
        <dbReference type="Proteomes" id="UP000649617"/>
    </source>
</evidence>
<organism evidence="2 3">
    <name type="scientific">Symbiodinium pilosum</name>
    <name type="common">Dinoflagellate</name>
    <dbReference type="NCBI Taxonomy" id="2952"/>
    <lineage>
        <taxon>Eukaryota</taxon>
        <taxon>Sar</taxon>
        <taxon>Alveolata</taxon>
        <taxon>Dinophyceae</taxon>
        <taxon>Suessiales</taxon>
        <taxon>Symbiodiniaceae</taxon>
        <taxon>Symbiodinium</taxon>
    </lineage>
</organism>
<keyword evidence="3" id="KW-1185">Reference proteome</keyword>
<dbReference type="Proteomes" id="UP000649617">
    <property type="component" value="Unassembled WGS sequence"/>
</dbReference>
<feature type="region of interest" description="Disordered" evidence="1">
    <location>
        <begin position="57"/>
        <end position="80"/>
    </location>
</feature>
<reference evidence="2" key="1">
    <citation type="submission" date="2021-02" db="EMBL/GenBank/DDBJ databases">
        <authorList>
            <person name="Dougan E. K."/>
            <person name="Rhodes N."/>
            <person name="Thang M."/>
            <person name="Chan C."/>
        </authorList>
    </citation>
    <scope>NUCLEOTIDE SEQUENCE</scope>
</reference>
<gene>
    <name evidence="2" type="ORF">SPIL2461_LOCUS21891</name>
</gene>
<name>A0A812XUM0_SYMPI</name>
<sequence length="80" mass="8962">ALAAEKRSKALAVEGFESEMKIKLDMLHSQLHDELEANSASWQVELQMERHAQEARVEGWKAQSSRYEAEAEPSGQHAGL</sequence>
<dbReference type="EMBL" id="CAJNIZ010046703">
    <property type="protein sequence ID" value="CAE7754459.1"/>
    <property type="molecule type" value="Genomic_DNA"/>
</dbReference>
<comment type="caution">
    <text evidence="2">The sequence shown here is derived from an EMBL/GenBank/DDBJ whole genome shotgun (WGS) entry which is preliminary data.</text>
</comment>
<proteinExistence type="predicted"/>
<accession>A0A812XUM0</accession>